<dbReference type="PANTHER" id="PTHR23138">
    <property type="entry name" value="RAN BINDING PROTEIN"/>
    <property type="match status" value="1"/>
</dbReference>
<evidence type="ECO:0000256" key="3">
    <source>
        <dbReference type="SAM" id="MobiDB-lite"/>
    </source>
</evidence>
<accession>A0A4S2MEG4</accession>
<evidence type="ECO:0000256" key="1">
    <source>
        <dbReference type="ARBA" id="ARBA00004123"/>
    </source>
</evidence>
<reference evidence="5 6" key="1">
    <citation type="journal article" date="2019" name="BMC Genomics">
        <title>New insights from Opisthorchis felineus genome: update on genomics of the epidemiologically important liver flukes.</title>
        <authorList>
            <person name="Ershov N.I."/>
            <person name="Mordvinov V.A."/>
            <person name="Prokhortchouk E.B."/>
            <person name="Pakharukova M.Y."/>
            <person name="Gunbin K.V."/>
            <person name="Ustyantsev K."/>
            <person name="Genaev M.A."/>
            <person name="Blinov A.G."/>
            <person name="Mazur A."/>
            <person name="Boulygina E."/>
            <person name="Tsygankova S."/>
            <person name="Khrameeva E."/>
            <person name="Chekanov N."/>
            <person name="Fan G."/>
            <person name="Xiao A."/>
            <person name="Zhang H."/>
            <person name="Xu X."/>
            <person name="Yang H."/>
            <person name="Solovyev V."/>
            <person name="Lee S.M."/>
            <person name="Liu X."/>
            <person name="Afonnikov D.A."/>
            <person name="Skryabin K.G."/>
        </authorList>
    </citation>
    <scope>NUCLEOTIDE SEQUENCE [LARGE SCALE GENOMIC DNA]</scope>
    <source>
        <strain evidence="5">AK-0245</strain>
        <tissue evidence="5">Whole organism</tissue>
    </source>
</reference>
<comment type="caution">
    <text evidence="5">The sequence shown here is derived from an EMBL/GenBank/DDBJ whole genome shotgun (WGS) entry which is preliminary data.</text>
</comment>
<dbReference type="Gene3D" id="2.30.29.30">
    <property type="entry name" value="Pleckstrin-homology domain (PH domain)/Phosphotyrosine-binding domain (PTB)"/>
    <property type="match status" value="2"/>
</dbReference>
<dbReference type="PROSITE" id="PS50196">
    <property type="entry name" value="RANBD1"/>
    <property type="match status" value="1"/>
</dbReference>
<evidence type="ECO:0000256" key="2">
    <source>
        <dbReference type="ARBA" id="ARBA00023242"/>
    </source>
</evidence>
<comment type="subcellular location">
    <subcellularLocation>
        <location evidence="1">Nucleus</location>
    </subcellularLocation>
</comment>
<dbReference type="SUPFAM" id="SSF50729">
    <property type="entry name" value="PH domain-like"/>
    <property type="match status" value="2"/>
</dbReference>
<evidence type="ECO:0000313" key="6">
    <source>
        <dbReference type="Proteomes" id="UP000308267"/>
    </source>
</evidence>
<dbReference type="InterPro" id="IPR011993">
    <property type="entry name" value="PH-like_dom_sf"/>
</dbReference>
<dbReference type="InterPro" id="IPR000156">
    <property type="entry name" value="Ran_bind_dom"/>
</dbReference>
<feature type="region of interest" description="Disordered" evidence="3">
    <location>
        <begin position="280"/>
        <end position="329"/>
    </location>
</feature>
<dbReference type="GO" id="GO:0006611">
    <property type="term" value="P:protein export from nucleus"/>
    <property type="evidence" value="ECO:0007669"/>
    <property type="project" value="TreeGrafter"/>
</dbReference>
<keyword evidence="2" id="KW-0539">Nucleus</keyword>
<feature type="compositionally biased region" description="Polar residues" evidence="3">
    <location>
        <begin position="314"/>
        <end position="325"/>
    </location>
</feature>
<dbReference type="AlphaFoldDB" id="A0A4S2MEG4"/>
<protein>
    <recommendedName>
        <fullName evidence="4">RanBD1 domain-containing protein</fullName>
    </recommendedName>
</protein>
<sequence length="654" mass="70786">MSNPTGGSVTGATSLFRPSILTVTSDFSHPANGLSTGAGDVTGHQTTALPIIEPATTIHGVDPQPVPNVEKSVPSDYVFGSNISSRVMNADTTHGASSSLLTVTSDQSSSSVFTELAKAVSSKPIESNSKTLADSVNKITEDQKHSALNLSEIDPVTGEEDELPIFRQHCRAYIFDTEKQKWNSLGGSHFHLNDSRPEGLPDPSGFRSRIVVRLASTRRVIINSPVWADMPVALVNSRNLRIGAISEDGGHIRSYLFTFSSDELACTLFDLLSVRKEKVEPLKKVESPSNTVGHKRSADVPTGGPSPKLATLDPTASGSRCSQPDSNDHTAAHFPQSVFTLNANQPDVPAGGTPAKVSDDSVKPPCKSTLVNTVSTVVEQLRKFRSQHFLDFSLSPQFIDSEDGYIALESNCQLYSFDEEKRDWLRRGAVDICVKDASSESIALSSCTDDNPPSTTILAHSCLTINTAGTHDLLTATPIWSGTTACLADERVVQLITAMPGYKGDDSSTVTPEVNAYLIVMQSPEDATKFYQTLVSRIDSVKEHYSQQRRGASGDLSSEVHATPKLSQPQPSTATYVGRTTRCLSKRIREPKPSRLKAGLTRHVTSAITAHPIDTNHQINPMESFRRISWLPPNRSKAEHQATRNYSAGPIRLS</sequence>
<dbReference type="PANTHER" id="PTHR23138:SF142">
    <property type="entry name" value="RAN-BINDING PROTEIN 3B-RELATED"/>
    <property type="match status" value="1"/>
</dbReference>
<feature type="region of interest" description="Disordered" evidence="3">
    <location>
        <begin position="545"/>
        <end position="578"/>
    </location>
</feature>
<dbReference type="OrthoDB" id="185618at2759"/>
<dbReference type="CDD" id="cd13180">
    <property type="entry name" value="RanBD_RanBP3"/>
    <property type="match status" value="1"/>
</dbReference>
<dbReference type="InterPro" id="IPR045255">
    <property type="entry name" value="RanBP1-like"/>
</dbReference>
<dbReference type="GO" id="GO:0005634">
    <property type="term" value="C:nucleus"/>
    <property type="evidence" value="ECO:0007669"/>
    <property type="project" value="UniProtKB-SubCell"/>
</dbReference>
<feature type="region of interest" description="Disordered" evidence="3">
    <location>
        <begin position="342"/>
        <end position="363"/>
    </location>
</feature>
<feature type="region of interest" description="Disordered" evidence="3">
    <location>
        <begin position="633"/>
        <end position="654"/>
    </location>
</feature>
<gene>
    <name evidence="5" type="ORF">CRM22_000631</name>
</gene>
<organism evidence="5 6">
    <name type="scientific">Opisthorchis felineus</name>
    <dbReference type="NCBI Taxonomy" id="147828"/>
    <lineage>
        <taxon>Eukaryota</taxon>
        <taxon>Metazoa</taxon>
        <taxon>Spiralia</taxon>
        <taxon>Lophotrochozoa</taxon>
        <taxon>Platyhelminthes</taxon>
        <taxon>Trematoda</taxon>
        <taxon>Digenea</taxon>
        <taxon>Opisthorchiida</taxon>
        <taxon>Opisthorchiata</taxon>
        <taxon>Opisthorchiidae</taxon>
        <taxon>Opisthorchis</taxon>
    </lineage>
</organism>
<dbReference type="Proteomes" id="UP000308267">
    <property type="component" value="Unassembled WGS sequence"/>
</dbReference>
<dbReference type="EMBL" id="SJOL01001273">
    <property type="protein sequence ID" value="TGZ74993.1"/>
    <property type="molecule type" value="Genomic_DNA"/>
</dbReference>
<feature type="domain" description="RanBD1" evidence="4">
    <location>
        <begin position="143"/>
        <end position="232"/>
    </location>
</feature>
<evidence type="ECO:0000259" key="4">
    <source>
        <dbReference type="PROSITE" id="PS50196"/>
    </source>
</evidence>
<evidence type="ECO:0000313" key="5">
    <source>
        <dbReference type="EMBL" id="TGZ74993.1"/>
    </source>
</evidence>
<dbReference type="SMART" id="SM00160">
    <property type="entry name" value="RanBD"/>
    <property type="match status" value="1"/>
</dbReference>
<proteinExistence type="predicted"/>
<name>A0A4S2MEG4_OPIFE</name>
<feature type="compositionally biased region" description="Polar residues" evidence="3">
    <location>
        <begin position="565"/>
        <end position="575"/>
    </location>
</feature>
<dbReference type="STRING" id="147828.A0A4S2MEG4"/>
<keyword evidence="6" id="KW-1185">Reference proteome</keyword>